<comment type="similarity">
    <text evidence="2">Belongs to the methyl-accepting chemotaxis (MCP) protein family.</text>
</comment>
<evidence type="ECO:0000256" key="3">
    <source>
        <dbReference type="PROSITE-ProRule" id="PRU00284"/>
    </source>
</evidence>
<dbReference type="Pfam" id="PF00015">
    <property type="entry name" value="MCPsignal"/>
    <property type="match status" value="1"/>
</dbReference>
<dbReference type="Proteomes" id="UP000636888">
    <property type="component" value="Unassembled WGS sequence"/>
</dbReference>
<keyword evidence="5" id="KW-1133">Transmembrane helix</keyword>
<evidence type="ECO:0000259" key="6">
    <source>
        <dbReference type="PROSITE" id="PS50111"/>
    </source>
</evidence>
<dbReference type="GO" id="GO:0005886">
    <property type="term" value="C:plasma membrane"/>
    <property type="evidence" value="ECO:0007669"/>
    <property type="project" value="TreeGrafter"/>
</dbReference>
<evidence type="ECO:0000256" key="4">
    <source>
        <dbReference type="SAM" id="Coils"/>
    </source>
</evidence>
<dbReference type="AlphaFoldDB" id="A0A8J7M0E7"/>
<dbReference type="EMBL" id="JAEMHM010000006">
    <property type="protein sequence ID" value="MBJ6724797.1"/>
    <property type="molecule type" value="Genomic_DNA"/>
</dbReference>
<keyword evidence="3" id="KW-0807">Transducer</keyword>
<organism evidence="8 9">
    <name type="scientific">Geomesophilobacter sediminis</name>
    <dbReference type="NCBI Taxonomy" id="2798584"/>
    <lineage>
        <taxon>Bacteria</taxon>
        <taxon>Pseudomonadati</taxon>
        <taxon>Thermodesulfobacteriota</taxon>
        <taxon>Desulfuromonadia</taxon>
        <taxon>Geobacterales</taxon>
        <taxon>Geobacteraceae</taxon>
        <taxon>Geomesophilobacter</taxon>
    </lineage>
</organism>
<dbReference type="PANTHER" id="PTHR43531">
    <property type="entry name" value="PROTEIN ICFG"/>
    <property type="match status" value="1"/>
</dbReference>
<gene>
    <name evidence="8" type="ORF">JFN93_08775</name>
</gene>
<dbReference type="RefSeq" id="WP_199383684.1">
    <property type="nucleotide sequence ID" value="NZ_JAEMHM010000006.1"/>
</dbReference>
<dbReference type="InterPro" id="IPR004089">
    <property type="entry name" value="MCPsignal_dom"/>
</dbReference>
<dbReference type="PRINTS" id="PR00260">
    <property type="entry name" value="CHEMTRNSDUCR"/>
</dbReference>
<dbReference type="FunFam" id="1.10.287.950:FF:000024">
    <property type="entry name" value="Methyl-accepting chemotaxis sensory transducer, class 40+24H"/>
    <property type="match status" value="1"/>
</dbReference>
<dbReference type="Gene3D" id="1.10.287.950">
    <property type="entry name" value="Methyl-accepting chemotaxis protein"/>
    <property type="match status" value="3"/>
</dbReference>
<keyword evidence="9" id="KW-1185">Reference proteome</keyword>
<dbReference type="CDD" id="cd06225">
    <property type="entry name" value="HAMP"/>
    <property type="match status" value="1"/>
</dbReference>
<reference evidence="8" key="1">
    <citation type="submission" date="2020-12" db="EMBL/GenBank/DDBJ databases">
        <title>Geomonas sp. Red875, isolated from river sediment.</title>
        <authorList>
            <person name="Xu Z."/>
            <person name="Zhang Z."/>
            <person name="Masuda Y."/>
            <person name="Itoh H."/>
            <person name="Senoo K."/>
        </authorList>
    </citation>
    <scope>NUCLEOTIDE SEQUENCE</scope>
    <source>
        <strain evidence="8">Red875</strain>
    </source>
</reference>
<dbReference type="PROSITE" id="PS50111">
    <property type="entry name" value="CHEMOTAXIS_TRANSDUC_2"/>
    <property type="match status" value="1"/>
</dbReference>
<evidence type="ECO:0000259" key="7">
    <source>
        <dbReference type="PROSITE" id="PS50885"/>
    </source>
</evidence>
<keyword evidence="5" id="KW-0472">Membrane</keyword>
<protein>
    <submittedName>
        <fullName evidence="8">HAMP domain-containing protein</fullName>
    </submittedName>
</protein>
<dbReference type="GO" id="GO:0004888">
    <property type="term" value="F:transmembrane signaling receptor activity"/>
    <property type="evidence" value="ECO:0007669"/>
    <property type="project" value="InterPro"/>
</dbReference>
<dbReference type="PANTHER" id="PTHR43531:SF11">
    <property type="entry name" value="METHYL-ACCEPTING CHEMOTAXIS PROTEIN 3"/>
    <property type="match status" value="1"/>
</dbReference>
<evidence type="ECO:0000313" key="8">
    <source>
        <dbReference type="EMBL" id="MBJ6724797.1"/>
    </source>
</evidence>
<dbReference type="SMART" id="SM00304">
    <property type="entry name" value="HAMP"/>
    <property type="match status" value="1"/>
</dbReference>
<name>A0A8J7M0E7_9BACT</name>
<feature type="domain" description="HAMP" evidence="7">
    <location>
        <begin position="70"/>
        <end position="122"/>
    </location>
</feature>
<accession>A0A8J7M0E7</accession>
<evidence type="ECO:0000256" key="5">
    <source>
        <dbReference type="SAM" id="Phobius"/>
    </source>
</evidence>
<dbReference type="GO" id="GO:0006935">
    <property type="term" value="P:chemotaxis"/>
    <property type="evidence" value="ECO:0007669"/>
    <property type="project" value="UniProtKB-KW"/>
</dbReference>
<dbReference type="GO" id="GO:0007165">
    <property type="term" value="P:signal transduction"/>
    <property type="evidence" value="ECO:0007669"/>
    <property type="project" value="UniProtKB-KW"/>
</dbReference>
<dbReference type="PROSITE" id="PS50885">
    <property type="entry name" value="HAMP"/>
    <property type="match status" value="1"/>
</dbReference>
<sequence length="567" mass="60606">MSKNLRHGYNFIRISLVSGIVITVIGVYCAFHLLSGGLSEAQRVYAYGTVLALFLDGLALLSVLTMIAARNLTKRVNVLATALNRGAEGDLATRLDDATEDEFGMLNKNFNVMMERLAGVTGRVVEAIAELRQIASDIDEVAKQGVHAAELQSDGVSGASQAVVEINRSVTQVSEWVDILSGSATENASSILELSAGIEEINQHVEALSRAVEEVSASIFEMTAAEKAIGESVQSLMENSTTASALVAELDVSIKQVGENALQTASISETVRQDAEQGRQAVDATISGISEIRRSSRSTVEAIENLSLRAVDIGKILSVIDEVAEQTNLLALNASIIAAQAGEHGKGFAVVANEIKELARRTSSSTREIAGITKGVQEETARVVSAIKLSEQRIAEGELLSQRSGEALQKIVAGVQQATTRVKDIAGTTEAQSKASENMRQAMEQVAEMVRQIGKATREQGRGSEQIISAVERMKEFTVQVRITTMAQSEVSNHIVQATSDITTMIGNVRKACEEEAESSKLIVQAMENIQHSAHSNVEATRVMDGAVAGLSKQVKLLQQKMAGFSL</sequence>
<proteinExistence type="inferred from homology"/>
<feature type="domain" description="Methyl-accepting transducer" evidence="6">
    <location>
        <begin position="211"/>
        <end position="447"/>
    </location>
</feature>
<evidence type="ECO:0000256" key="2">
    <source>
        <dbReference type="ARBA" id="ARBA00029447"/>
    </source>
</evidence>
<feature type="transmembrane region" description="Helical" evidence="5">
    <location>
        <begin position="45"/>
        <end position="69"/>
    </location>
</feature>
<comment type="caution">
    <text evidence="8">The sequence shown here is derived from an EMBL/GenBank/DDBJ whole genome shotgun (WGS) entry which is preliminary data.</text>
</comment>
<evidence type="ECO:0000313" key="9">
    <source>
        <dbReference type="Proteomes" id="UP000636888"/>
    </source>
</evidence>
<keyword evidence="4" id="KW-0175">Coiled coil</keyword>
<dbReference type="Pfam" id="PF00672">
    <property type="entry name" value="HAMP"/>
    <property type="match status" value="1"/>
</dbReference>
<dbReference type="InterPro" id="IPR003660">
    <property type="entry name" value="HAMP_dom"/>
</dbReference>
<feature type="coiled-coil region" evidence="4">
    <location>
        <begin position="432"/>
        <end position="459"/>
    </location>
</feature>
<keyword evidence="1" id="KW-0145">Chemotaxis</keyword>
<feature type="transmembrane region" description="Helical" evidence="5">
    <location>
        <begin position="12"/>
        <end position="33"/>
    </location>
</feature>
<dbReference type="SUPFAM" id="SSF58104">
    <property type="entry name" value="Methyl-accepting chemotaxis protein (MCP) signaling domain"/>
    <property type="match status" value="2"/>
</dbReference>
<evidence type="ECO:0000256" key="1">
    <source>
        <dbReference type="ARBA" id="ARBA00022500"/>
    </source>
</evidence>
<dbReference type="InterPro" id="IPR004090">
    <property type="entry name" value="Chemotax_Me-accpt_rcpt"/>
</dbReference>
<dbReference type="SMART" id="SM00283">
    <property type="entry name" value="MA"/>
    <property type="match status" value="1"/>
</dbReference>
<dbReference type="InterPro" id="IPR051310">
    <property type="entry name" value="MCP_chemotaxis"/>
</dbReference>
<keyword evidence="5" id="KW-0812">Transmembrane</keyword>